<feature type="domain" description="AB hydrolase-1" evidence="3">
    <location>
        <begin position="81"/>
        <end position="457"/>
    </location>
</feature>
<reference evidence="4" key="3">
    <citation type="submission" date="2019-03" db="EMBL/GenBank/DDBJ databases">
        <authorList>
            <person name="Whitman W."/>
            <person name="Huntemann M."/>
            <person name="Clum A."/>
            <person name="Pillay M."/>
            <person name="Palaniappan K."/>
            <person name="Varghese N."/>
            <person name="Mikhailova N."/>
            <person name="Stamatis D."/>
            <person name="Reddy T."/>
            <person name="Daum C."/>
            <person name="Shapiro N."/>
            <person name="Ivanova N."/>
            <person name="Kyrpides N."/>
            <person name="Woyke T."/>
        </authorList>
    </citation>
    <scope>NUCLEOTIDE SEQUENCE</scope>
    <source>
        <strain evidence="4">P5626</strain>
    </source>
</reference>
<feature type="transmembrane region" description="Helical" evidence="1">
    <location>
        <begin position="621"/>
        <end position="641"/>
    </location>
</feature>
<proteinExistence type="predicted"/>
<evidence type="ECO:0000256" key="1">
    <source>
        <dbReference type="SAM" id="Phobius"/>
    </source>
</evidence>
<evidence type="ECO:0000313" key="5">
    <source>
        <dbReference type="EMBL" id="TEB43148.1"/>
    </source>
</evidence>
<feature type="transmembrane region" description="Helical" evidence="1">
    <location>
        <begin position="513"/>
        <end position="538"/>
    </location>
</feature>
<dbReference type="SUPFAM" id="SSF53474">
    <property type="entry name" value="alpha/beta-Hydrolases"/>
    <property type="match status" value="1"/>
</dbReference>
<organism evidence="5 7">
    <name type="scientific">Flavobacterium circumlabens</name>
    <dbReference type="NCBI Taxonomy" id="2133765"/>
    <lineage>
        <taxon>Bacteria</taxon>
        <taxon>Pseudomonadati</taxon>
        <taxon>Bacteroidota</taxon>
        <taxon>Flavobacteriia</taxon>
        <taxon>Flavobacteriales</taxon>
        <taxon>Flavobacteriaceae</taxon>
        <taxon>Flavobacterium</taxon>
    </lineage>
</organism>
<comment type="caution">
    <text evidence="5">The sequence shown here is derived from an EMBL/GenBank/DDBJ whole genome shotgun (WGS) entry which is preliminary data.</text>
</comment>
<evidence type="ECO:0000313" key="6">
    <source>
        <dbReference type="Proteomes" id="UP000295270"/>
    </source>
</evidence>
<name>A0A4Y7UAT0_9FLAO</name>
<dbReference type="PANTHER" id="PTHR43798">
    <property type="entry name" value="MONOACYLGLYCEROL LIPASE"/>
    <property type="match status" value="1"/>
</dbReference>
<dbReference type="InterPro" id="IPR029058">
    <property type="entry name" value="AB_hydrolase_fold"/>
</dbReference>
<accession>A0A4Y7UAT0</accession>
<feature type="transmembrane region" description="Helical" evidence="1">
    <location>
        <begin position="550"/>
        <end position="573"/>
    </location>
</feature>
<gene>
    <name evidence="5" type="ORF">D0809_17085</name>
    <name evidence="4" type="ORF">EV142_106129</name>
</gene>
<reference evidence="4 6" key="1">
    <citation type="journal article" date="2015" name="Stand. Genomic Sci.">
        <title>Genomic Encyclopedia of Bacterial and Archaeal Type Strains, Phase III: the genomes of soil and plant-associated and newly described type strains.</title>
        <authorList>
            <person name="Whitman W.B."/>
            <person name="Woyke T."/>
            <person name="Klenk H.P."/>
            <person name="Zhou Y."/>
            <person name="Lilburn T.G."/>
            <person name="Beck B.J."/>
            <person name="De Vos P."/>
            <person name="Vandamme P."/>
            <person name="Eisen J.A."/>
            <person name="Garrity G."/>
            <person name="Hugenholtz P."/>
            <person name="Kyrpides N.C."/>
        </authorList>
    </citation>
    <scope>NUCLEOTIDE SEQUENCE [LARGE SCALE GENOMIC DNA]</scope>
    <source>
        <strain evidence="4 6">P5626</strain>
    </source>
</reference>
<feature type="transmembrane region" description="Helical" evidence="1">
    <location>
        <begin position="593"/>
        <end position="614"/>
    </location>
</feature>
<keyword evidence="6" id="KW-1185">Reference proteome</keyword>
<dbReference type="Proteomes" id="UP000295270">
    <property type="component" value="Unassembled WGS sequence"/>
</dbReference>
<keyword evidence="2" id="KW-0732">Signal</keyword>
<dbReference type="GO" id="GO:0016787">
    <property type="term" value="F:hydrolase activity"/>
    <property type="evidence" value="ECO:0007669"/>
    <property type="project" value="UniProtKB-KW"/>
</dbReference>
<dbReference type="AlphaFoldDB" id="A0A4Y7UAT0"/>
<keyword evidence="5" id="KW-0378">Hydrolase</keyword>
<evidence type="ECO:0000259" key="3">
    <source>
        <dbReference type="Pfam" id="PF00561"/>
    </source>
</evidence>
<feature type="signal peptide" evidence="2">
    <location>
        <begin position="1"/>
        <end position="22"/>
    </location>
</feature>
<feature type="chain" id="PRO_5043204574" evidence="2">
    <location>
        <begin position="23"/>
        <end position="646"/>
    </location>
</feature>
<dbReference type="InterPro" id="IPR000073">
    <property type="entry name" value="AB_hydrolase_1"/>
</dbReference>
<reference evidence="5 7" key="2">
    <citation type="journal article" date="2018" name="Syst. Appl. Microbiol.">
        <title>Flavobacterium circumlabens sp. nov. and Flavobacterium cupreum sp. nov., two psychrotrophic species isolated from Antarctic environmental samples.</title>
        <authorList>
            <person name="Kralova S."/>
            <person name="Busse H.J."/>
            <person name="Svec P."/>
            <person name="Maslanova I."/>
            <person name="Stankova E."/>
            <person name="Bartak M."/>
            <person name="Sedlacek I."/>
        </authorList>
    </citation>
    <scope>NUCLEOTIDE SEQUENCE [LARGE SCALE GENOMIC DNA]</scope>
    <source>
        <strain evidence="5 7">CCM 8828</strain>
    </source>
</reference>
<protein>
    <submittedName>
        <fullName evidence="5">Alpha/beta fold hydrolase</fullName>
    </submittedName>
    <submittedName>
        <fullName evidence="4">Alpha/beta hydrolase family protein</fullName>
    </submittedName>
</protein>
<evidence type="ECO:0000313" key="7">
    <source>
        <dbReference type="Proteomes" id="UP000298340"/>
    </source>
</evidence>
<keyword evidence="1" id="KW-0812">Transmembrane</keyword>
<dbReference type="Gene3D" id="3.40.50.1820">
    <property type="entry name" value="alpha/beta hydrolase"/>
    <property type="match status" value="1"/>
</dbReference>
<dbReference type="OrthoDB" id="4510475at2"/>
<evidence type="ECO:0000256" key="2">
    <source>
        <dbReference type="SAM" id="SignalP"/>
    </source>
</evidence>
<keyword evidence="1" id="KW-0472">Membrane</keyword>
<dbReference type="Pfam" id="PF00561">
    <property type="entry name" value="Abhydrolase_1"/>
    <property type="match status" value="1"/>
</dbReference>
<dbReference type="EMBL" id="SLWA01000006">
    <property type="protein sequence ID" value="TCN55440.1"/>
    <property type="molecule type" value="Genomic_DNA"/>
</dbReference>
<keyword evidence="1" id="KW-1133">Transmembrane helix</keyword>
<dbReference type="EMBL" id="QWDN01000006">
    <property type="protein sequence ID" value="TEB43148.1"/>
    <property type="molecule type" value="Genomic_DNA"/>
</dbReference>
<sequence length="646" mass="71812">MKNLVRLFLLLCLLPTCLFAQTAVFKFEKTTTFFPEQKAINQDNIEWGYLTVPENWDKPEGKKIKMAVAVLKSTSKKADANPVIYIEGGPGAGGIKGIWGWLKHPLRSNSTIILADVRGTGFSFPKFCPDLGKKFLEILAKNQNATQDEQQKTIAAAACKQDLLNRDIDINAYNSKSIAKDLNALKKALGYTKWNAYGVSYGTYTAQIYANDFPEDIQSLILDSSVSDISNYYNQNTTNYVNSLEKVFNACKNDPNCNKQYPYLENVYYETLEKLEKNPITVKVDQKIIPAGAFTYNAEDFKISIQQALYQKKLIELLPLLITEFNRGNKNTLSALVAAFSGALGLDYGQYYCVSCKETVPNNSISAFNANAAKYKKLQGGLSFYKSDFSVCDKWNQGSTIPLKSSNDLSNLSAVTAPVLVLAGAFDPITPASNGKVTVNRFKNGFLVNAPVFGHAPGFSKIGAKIIEDFVSNPNKKPDVSGFQSVDKVNFITDVKLSGGVSNFANSLNGFTLLFFAPFLIAFVILLVSIFGFIYSFIKKEIGTKPNIGIRILILITALLGLFTVIGFILAINNTAQDNFYILAFGIRNQFDYLFIVQWFFIVFTLFSILYFAFKIKSISNAGVISTILFSFILVGVYFQYWGFLF</sequence>
<evidence type="ECO:0000313" key="4">
    <source>
        <dbReference type="EMBL" id="TCN55440.1"/>
    </source>
</evidence>
<dbReference type="Proteomes" id="UP000298340">
    <property type="component" value="Unassembled WGS sequence"/>
</dbReference>
<dbReference type="RefSeq" id="WP_132036746.1">
    <property type="nucleotide sequence ID" value="NZ_QWDN01000006.1"/>
</dbReference>
<dbReference type="PANTHER" id="PTHR43798:SF27">
    <property type="entry name" value="HYDROLASE ALPHA_BETA HYDROLASE FOLD FAMILY"/>
    <property type="match status" value="1"/>
</dbReference>
<dbReference type="GO" id="GO:0016020">
    <property type="term" value="C:membrane"/>
    <property type="evidence" value="ECO:0007669"/>
    <property type="project" value="TreeGrafter"/>
</dbReference>
<dbReference type="InterPro" id="IPR050266">
    <property type="entry name" value="AB_hydrolase_sf"/>
</dbReference>